<dbReference type="EMBL" id="AUZM01000012">
    <property type="protein sequence ID" value="ERT08322.1"/>
    <property type="molecule type" value="Genomic_DNA"/>
</dbReference>
<accession>U7Q8Y6</accession>
<feature type="transmembrane region" description="Helical" evidence="1">
    <location>
        <begin position="20"/>
        <end position="40"/>
    </location>
</feature>
<dbReference type="Proteomes" id="UP000017127">
    <property type="component" value="Unassembled WGS sequence"/>
</dbReference>
<dbReference type="RefSeq" id="WP_023065568.1">
    <property type="nucleotide sequence ID" value="NZ_AUZM01000012.1"/>
</dbReference>
<reference evidence="2 4" key="1">
    <citation type="journal article" date="2013" name="Front. Microbiol.">
        <title>Comparative genomic analyses of the cyanobacterium, Lyngbya aestuarii BL J, a powerful hydrogen producer.</title>
        <authorList>
            <person name="Kothari A."/>
            <person name="Vaughn M."/>
            <person name="Garcia-Pichel F."/>
        </authorList>
    </citation>
    <scope>NUCLEOTIDE SEQUENCE [LARGE SCALE GENOMIC DNA]</scope>
    <source>
        <strain evidence="2 4">BL J</strain>
    </source>
</reference>
<protein>
    <submittedName>
        <fullName evidence="2">Uncharacterized protein</fullName>
    </submittedName>
</protein>
<dbReference type="AlphaFoldDB" id="U7Q8Y6"/>
<name>U7Q8Y6_9CYAN</name>
<evidence type="ECO:0000313" key="2">
    <source>
        <dbReference type="EMBL" id="ERT03662.1"/>
    </source>
</evidence>
<proteinExistence type="predicted"/>
<gene>
    <name evidence="3" type="ORF">M595_1740</name>
    <name evidence="2" type="ORF">M595_6398</name>
</gene>
<evidence type="ECO:0000313" key="3">
    <source>
        <dbReference type="EMBL" id="ERT08322.1"/>
    </source>
</evidence>
<evidence type="ECO:0000313" key="4">
    <source>
        <dbReference type="Proteomes" id="UP000017127"/>
    </source>
</evidence>
<organism evidence="2 4">
    <name type="scientific">Lyngbya aestuarii BL J</name>
    <dbReference type="NCBI Taxonomy" id="1348334"/>
    <lineage>
        <taxon>Bacteria</taxon>
        <taxon>Bacillati</taxon>
        <taxon>Cyanobacteriota</taxon>
        <taxon>Cyanophyceae</taxon>
        <taxon>Oscillatoriophycideae</taxon>
        <taxon>Oscillatoriales</taxon>
        <taxon>Microcoleaceae</taxon>
        <taxon>Lyngbya</taxon>
    </lineage>
</organism>
<sequence length="60" mass="6799">MNTQEQLKCYRIESKRGDRLSLVIIIVLNSLSMGLLPIAILPMSVISTDFIPHEASLWKD</sequence>
<keyword evidence="4" id="KW-1185">Reference proteome</keyword>
<keyword evidence="1" id="KW-0812">Transmembrane</keyword>
<comment type="caution">
    <text evidence="2">The sequence shown here is derived from an EMBL/GenBank/DDBJ whole genome shotgun (WGS) entry which is preliminary data.</text>
</comment>
<dbReference type="EMBL" id="AUZM01000285">
    <property type="protein sequence ID" value="ERT03662.1"/>
    <property type="molecule type" value="Genomic_DNA"/>
</dbReference>
<keyword evidence="1" id="KW-0472">Membrane</keyword>
<evidence type="ECO:0000256" key="1">
    <source>
        <dbReference type="SAM" id="Phobius"/>
    </source>
</evidence>
<keyword evidence="1" id="KW-1133">Transmembrane helix</keyword>